<sequence>MPWWRASYEVAGRVDIRARGVPAGTSAEDHAHGLQSSFVNPAHYLNPVGRQPD</sequence>
<organism evidence="1 2">
    <name type="scientific">Mycobacterium kansasii 662</name>
    <dbReference type="NCBI Taxonomy" id="1299326"/>
    <lineage>
        <taxon>Bacteria</taxon>
        <taxon>Bacillati</taxon>
        <taxon>Actinomycetota</taxon>
        <taxon>Actinomycetes</taxon>
        <taxon>Mycobacteriales</taxon>
        <taxon>Mycobacteriaceae</taxon>
        <taxon>Mycobacterium</taxon>
    </lineage>
</organism>
<protein>
    <submittedName>
        <fullName evidence="1">Uncharacterized protein</fullName>
    </submittedName>
</protein>
<comment type="caution">
    <text evidence="1">The sequence shown here is derived from an EMBL/GenBank/DDBJ whole genome shotgun (WGS) entry which is preliminary data.</text>
</comment>
<dbReference type="EMBL" id="JAOA01000002">
    <property type="protein sequence ID" value="EUA20242.1"/>
    <property type="molecule type" value="Genomic_DNA"/>
</dbReference>
<gene>
    <name evidence="1" type="ORF">I545_1794</name>
</gene>
<dbReference type="AlphaFoldDB" id="X7ZKY5"/>
<name>X7ZKY5_MYCKA</name>
<accession>X7ZKY5</accession>
<dbReference type="PATRIC" id="fig|1299326.3.peg.1726"/>
<dbReference type="Proteomes" id="UP000020561">
    <property type="component" value="Unassembled WGS sequence"/>
</dbReference>
<proteinExistence type="predicted"/>
<reference evidence="1 2" key="1">
    <citation type="submission" date="2013-12" db="EMBL/GenBank/DDBJ databases">
        <authorList>
            <person name="Brown-Elliot B."/>
            <person name="Wallace R."/>
            <person name="Lenaerts A."/>
            <person name="Ordway D."/>
            <person name="DeGroote M.A."/>
            <person name="Parker T."/>
            <person name="Sizemore C."/>
            <person name="Tallon L.J."/>
            <person name="Sadzewicz L.K."/>
            <person name="Sengamalay N."/>
            <person name="Fraser C.M."/>
            <person name="Hine E."/>
            <person name="Shefchek K.A."/>
            <person name="Das S.P."/>
            <person name="Tettelin H."/>
        </authorList>
    </citation>
    <scope>NUCLEOTIDE SEQUENCE [LARGE SCALE GENOMIC DNA]</scope>
    <source>
        <strain evidence="1 2">662</strain>
    </source>
</reference>
<evidence type="ECO:0000313" key="2">
    <source>
        <dbReference type="Proteomes" id="UP000020561"/>
    </source>
</evidence>
<evidence type="ECO:0000313" key="1">
    <source>
        <dbReference type="EMBL" id="EUA20242.1"/>
    </source>
</evidence>